<gene>
    <name evidence="9" type="primary">fabH</name>
    <name evidence="12" type="ORF">D1832_03390</name>
</gene>
<keyword evidence="8 9" id="KW-0012">Acyltransferase</keyword>
<dbReference type="RefSeq" id="WP_118912630.1">
    <property type="nucleotide sequence ID" value="NZ_CBCRVH010000006.1"/>
</dbReference>
<feature type="active site" evidence="9">
    <location>
        <position position="251"/>
    </location>
</feature>
<comment type="subcellular location">
    <subcellularLocation>
        <location evidence="9">Cytoplasm</location>
    </subcellularLocation>
</comment>
<feature type="region of interest" description="ACP-binding" evidence="9">
    <location>
        <begin position="252"/>
        <end position="256"/>
    </location>
</feature>
<dbReference type="Gene3D" id="3.40.47.10">
    <property type="match status" value="2"/>
</dbReference>
<comment type="pathway">
    <text evidence="9">Lipid metabolism; fatty acid biosynthesis.</text>
</comment>
<proteinExistence type="inferred from homology"/>
<feature type="domain" description="Beta-ketoacyl-[acyl-carrier-protein] synthase III C-terminal" evidence="10">
    <location>
        <begin position="236"/>
        <end position="325"/>
    </location>
</feature>
<keyword evidence="4 9" id="KW-0808">Transferase</keyword>
<dbReference type="Pfam" id="PF08545">
    <property type="entry name" value="ACP_syn_III"/>
    <property type="match status" value="1"/>
</dbReference>
<keyword evidence="7 9" id="KW-0275">Fatty acid biosynthesis</keyword>
<dbReference type="GO" id="GO:0006633">
    <property type="term" value="P:fatty acid biosynthetic process"/>
    <property type="evidence" value="ECO:0007669"/>
    <property type="project" value="UniProtKB-UniRule"/>
</dbReference>
<dbReference type="AlphaFoldDB" id="A0A417Z8V0"/>
<evidence type="ECO:0000256" key="3">
    <source>
        <dbReference type="ARBA" id="ARBA00022516"/>
    </source>
</evidence>
<dbReference type="EC" id="2.3.1.180" evidence="9"/>
<keyword evidence="6 9" id="KW-0443">Lipid metabolism</keyword>
<reference evidence="12 13" key="1">
    <citation type="submission" date="2018-08" db="EMBL/GenBank/DDBJ databases">
        <title>Whole genome sequence analysis of Dermacoccus abyssi bacteria isolated from Deep Mariana trench Micromonospora spp reveals genes involved in the environmental adaptation and production of secondary metabolites.</title>
        <authorList>
            <person name="Abdel-Mageed W.M."/>
            <person name="Lehri B."/>
            <person name="Nouioui I."/>
            <person name="Goodfellow I."/>
            <person name="Jaspars M."/>
            <person name="Karlyshev A."/>
        </authorList>
    </citation>
    <scope>NUCLEOTIDE SEQUENCE [LARGE SCALE GENOMIC DNA]</scope>
    <source>
        <strain evidence="12 13">MT1.1</strain>
    </source>
</reference>
<evidence type="ECO:0000256" key="5">
    <source>
        <dbReference type="ARBA" id="ARBA00022832"/>
    </source>
</evidence>
<dbReference type="NCBIfam" id="TIGR00747">
    <property type="entry name" value="fabH"/>
    <property type="match status" value="1"/>
</dbReference>
<dbReference type="PANTHER" id="PTHR34069:SF2">
    <property type="entry name" value="BETA-KETOACYL-[ACYL-CARRIER-PROTEIN] SYNTHASE III"/>
    <property type="match status" value="1"/>
</dbReference>
<evidence type="ECO:0000259" key="10">
    <source>
        <dbReference type="Pfam" id="PF08541"/>
    </source>
</evidence>
<evidence type="ECO:0000256" key="1">
    <source>
        <dbReference type="ARBA" id="ARBA00008642"/>
    </source>
</evidence>
<comment type="catalytic activity">
    <reaction evidence="9">
        <text>malonyl-[ACP] + acetyl-CoA + H(+) = 3-oxobutanoyl-[ACP] + CO2 + CoA</text>
        <dbReference type="Rhea" id="RHEA:12080"/>
        <dbReference type="Rhea" id="RHEA-COMP:9623"/>
        <dbReference type="Rhea" id="RHEA-COMP:9625"/>
        <dbReference type="ChEBI" id="CHEBI:15378"/>
        <dbReference type="ChEBI" id="CHEBI:16526"/>
        <dbReference type="ChEBI" id="CHEBI:57287"/>
        <dbReference type="ChEBI" id="CHEBI:57288"/>
        <dbReference type="ChEBI" id="CHEBI:78449"/>
        <dbReference type="ChEBI" id="CHEBI:78450"/>
        <dbReference type="EC" id="2.3.1.180"/>
    </reaction>
</comment>
<evidence type="ECO:0000313" key="12">
    <source>
        <dbReference type="EMBL" id="RHW47056.1"/>
    </source>
</evidence>
<dbReference type="UniPathway" id="UPA00094"/>
<dbReference type="InterPro" id="IPR013751">
    <property type="entry name" value="ACP_syn_III_N"/>
</dbReference>
<dbReference type="Proteomes" id="UP000285376">
    <property type="component" value="Unassembled WGS sequence"/>
</dbReference>
<evidence type="ECO:0000256" key="9">
    <source>
        <dbReference type="HAMAP-Rule" id="MF_01815"/>
    </source>
</evidence>
<comment type="caution">
    <text evidence="12">The sequence shown here is derived from an EMBL/GenBank/DDBJ whole genome shotgun (WGS) entry which is preliminary data.</text>
</comment>
<dbReference type="GO" id="GO:0033818">
    <property type="term" value="F:beta-ketoacyl-acyl-carrier-protein synthase III activity"/>
    <property type="evidence" value="ECO:0007669"/>
    <property type="project" value="UniProtKB-UniRule"/>
</dbReference>
<dbReference type="InterPro" id="IPR016039">
    <property type="entry name" value="Thiolase-like"/>
</dbReference>
<dbReference type="NCBIfam" id="NF006829">
    <property type="entry name" value="PRK09352.1"/>
    <property type="match status" value="1"/>
</dbReference>
<dbReference type="GO" id="GO:0004315">
    <property type="term" value="F:3-oxoacyl-[acyl-carrier-protein] synthase activity"/>
    <property type="evidence" value="ECO:0007669"/>
    <property type="project" value="InterPro"/>
</dbReference>
<keyword evidence="2 9" id="KW-0963">Cytoplasm</keyword>
<protein>
    <recommendedName>
        <fullName evidence="9">Beta-ketoacyl-[acyl-carrier-protein] synthase III</fullName>
        <shortName evidence="9">Beta-ketoacyl-ACP synthase III</shortName>
        <shortName evidence="9">KAS III</shortName>
        <ecNumber evidence="9">2.3.1.180</ecNumber>
    </recommendedName>
    <alternativeName>
        <fullName evidence="9">3-oxoacyl-[acyl-carrier-protein] synthase 3</fullName>
    </alternativeName>
    <alternativeName>
        <fullName evidence="9">3-oxoacyl-[acyl-carrier-protein] synthase III</fullName>
    </alternativeName>
</protein>
<dbReference type="Pfam" id="PF08541">
    <property type="entry name" value="ACP_syn_III_C"/>
    <property type="match status" value="1"/>
</dbReference>
<comment type="domain">
    <text evidence="9">The last Arg residue of the ACP-binding site is essential for the weak association between ACP/AcpP and FabH.</text>
</comment>
<evidence type="ECO:0000259" key="11">
    <source>
        <dbReference type="Pfam" id="PF08545"/>
    </source>
</evidence>
<accession>A0A417Z8V0</accession>
<dbReference type="HAMAP" id="MF_01815">
    <property type="entry name" value="FabH"/>
    <property type="match status" value="1"/>
</dbReference>
<evidence type="ECO:0000313" key="13">
    <source>
        <dbReference type="Proteomes" id="UP000285376"/>
    </source>
</evidence>
<dbReference type="InterPro" id="IPR013747">
    <property type="entry name" value="ACP_syn_III_C"/>
</dbReference>
<comment type="subunit">
    <text evidence="9">Homodimer.</text>
</comment>
<comment type="function">
    <text evidence="9">Catalyzes the condensation reaction of fatty acid synthesis by the addition to an acyl acceptor of two carbons from malonyl-ACP. Catalyzes the first condensation reaction which initiates fatty acid synthesis and may therefore play a role in governing the total rate of fatty acid production. Possesses both acetoacetyl-ACP synthase and acetyl transacylase activities. Its substrate specificity determines the biosynthesis of branched-chain and/or straight-chain of fatty acids.</text>
</comment>
<keyword evidence="3 9" id="KW-0444">Lipid biosynthesis</keyword>
<dbReference type="InterPro" id="IPR004655">
    <property type="entry name" value="FabH"/>
</dbReference>
<keyword evidence="9" id="KW-0511">Multifunctional enzyme</keyword>
<evidence type="ECO:0000256" key="2">
    <source>
        <dbReference type="ARBA" id="ARBA00022490"/>
    </source>
</evidence>
<dbReference type="EMBL" id="QWLM01000003">
    <property type="protein sequence ID" value="RHW47056.1"/>
    <property type="molecule type" value="Genomic_DNA"/>
</dbReference>
<evidence type="ECO:0000256" key="8">
    <source>
        <dbReference type="ARBA" id="ARBA00023315"/>
    </source>
</evidence>
<sequence>MATITQRTGAEFTRVLGVGAYRPERLVTNDEIVGPIDSSDEWIQERSGIKTRRFARPDETMLDMAEAAAREAIANSGIDPSLIDGVLVGSVTHHLFTPAAAPMLADRLGLDKPAAIDIAAACAGYCFGIGLASDMIRSGDASHVLVIGAEKLTDVLDLTDRGSAFIFGDGAGAAVVGPSDHVGIGPTIWGSDGSGWESIRQVGEGHQADPKITMAGQSVFRWAVWSMAPVALQAVEAAGLTPDDIDVFIPHQANTRIIDAMVKQMKLPEHVKVARDIVDMANTSAASVPLAAERMIREGQAKSGDIALQIGFGAGLAYAAQVIEIP</sequence>
<dbReference type="CDD" id="cd00830">
    <property type="entry name" value="KAS_III"/>
    <property type="match status" value="1"/>
</dbReference>
<dbReference type="SUPFAM" id="SSF53901">
    <property type="entry name" value="Thiolase-like"/>
    <property type="match status" value="1"/>
</dbReference>
<feature type="active site" evidence="9">
    <location>
        <position position="282"/>
    </location>
</feature>
<dbReference type="GO" id="GO:0044550">
    <property type="term" value="P:secondary metabolite biosynthetic process"/>
    <property type="evidence" value="ECO:0007669"/>
    <property type="project" value="TreeGrafter"/>
</dbReference>
<feature type="active site" evidence="9">
    <location>
        <position position="122"/>
    </location>
</feature>
<feature type="domain" description="Beta-ketoacyl-[acyl-carrier-protein] synthase III N-terminal" evidence="11">
    <location>
        <begin position="116"/>
        <end position="193"/>
    </location>
</feature>
<evidence type="ECO:0000256" key="4">
    <source>
        <dbReference type="ARBA" id="ARBA00022679"/>
    </source>
</evidence>
<keyword evidence="5 9" id="KW-0276">Fatty acid metabolism</keyword>
<dbReference type="PANTHER" id="PTHR34069">
    <property type="entry name" value="3-OXOACYL-[ACYL-CARRIER-PROTEIN] SYNTHASE 3"/>
    <property type="match status" value="1"/>
</dbReference>
<name>A0A417Z8V0_9MICO</name>
<dbReference type="GO" id="GO:0005737">
    <property type="term" value="C:cytoplasm"/>
    <property type="evidence" value="ECO:0007669"/>
    <property type="project" value="UniProtKB-SubCell"/>
</dbReference>
<comment type="similarity">
    <text evidence="1 9">Belongs to the thiolase-like superfamily. FabH family.</text>
</comment>
<organism evidence="12 13">
    <name type="scientific">Dermacoccus abyssi</name>
    <dbReference type="NCBI Taxonomy" id="322596"/>
    <lineage>
        <taxon>Bacteria</taxon>
        <taxon>Bacillati</taxon>
        <taxon>Actinomycetota</taxon>
        <taxon>Actinomycetes</taxon>
        <taxon>Micrococcales</taxon>
        <taxon>Dermacoccaceae</taxon>
        <taxon>Dermacoccus</taxon>
    </lineage>
</organism>
<evidence type="ECO:0000256" key="6">
    <source>
        <dbReference type="ARBA" id="ARBA00023098"/>
    </source>
</evidence>
<evidence type="ECO:0000256" key="7">
    <source>
        <dbReference type="ARBA" id="ARBA00023160"/>
    </source>
</evidence>